<dbReference type="InterPro" id="IPR007934">
    <property type="entry name" value="AbfB_ABD"/>
</dbReference>
<organism evidence="3 4">
    <name type="scientific">Paractinoplanes atraurantiacus</name>
    <dbReference type="NCBI Taxonomy" id="1036182"/>
    <lineage>
        <taxon>Bacteria</taxon>
        <taxon>Bacillati</taxon>
        <taxon>Actinomycetota</taxon>
        <taxon>Actinomycetes</taxon>
        <taxon>Micromonosporales</taxon>
        <taxon>Micromonosporaceae</taxon>
        <taxon>Paractinoplanes</taxon>
    </lineage>
</organism>
<keyword evidence="1" id="KW-0732">Signal</keyword>
<dbReference type="CDD" id="cd23399">
    <property type="entry name" value="beta-trefoil_ABD_ABFB"/>
    <property type="match status" value="1"/>
</dbReference>
<feature type="chain" id="PRO_5013306997" evidence="1">
    <location>
        <begin position="49"/>
        <end position="476"/>
    </location>
</feature>
<evidence type="ECO:0000256" key="1">
    <source>
        <dbReference type="SAM" id="SignalP"/>
    </source>
</evidence>
<dbReference type="EMBL" id="OBDY01000005">
    <property type="protein sequence ID" value="SNY38239.1"/>
    <property type="molecule type" value="Genomic_DNA"/>
</dbReference>
<protein>
    <submittedName>
        <fullName evidence="3">Glycosyl hydrolases family 32 N-terminal domain-containing protein</fullName>
    </submittedName>
</protein>
<reference evidence="3 4" key="1">
    <citation type="submission" date="2017-09" db="EMBL/GenBank/DDBJ databases">
        <authorList>
            <person name="Ehlers B."/>
            <person name="Leendertz F.H."/>
        </authorList>
    </citation>
    <scope>NUCLEOTIDE SEQUENCE [LARGE SCALE GENOMIC DNA]</scope>
    <source>
        <strain evidence="3 4">CGMCC 4.6857</strain>
    </source>
</reference>
<dbReference type="InterPro" id="IPR006311">
    <property type="entry name" value="TAT_signal"/>
</dbReference>
<gene>
    <name evidence="3" type="ORF">SAMN05421748_105196</name>
</gene>
<dbReference type="Gene3D" id="2.80.10.50">
    <property type="match status" value="1"/>
</dbReference>
<proteinExistence type="predicted"/>
<dbReference type="GO" id="GO:0046373">
    <property type="term" value="P:L-arabinose metabolic process"/>
    <property type="evidence" value="ECO:0007669"/>
    <property type="project" value="InterPro"/>
</dbReference>
<evidence type="ECO:0000313" key="4">
    <source>
        <dbReference type="Proteomes" id="UP000219612"/>
    </source>
</evidence>
<dbReference type="Gene3D" id="2.115.10.20">
    <property type="entry name" value="Glycosyl hydrolase domain, family 43"/>
    <property type="match status" value="1"/>
</dbReference>
<dbReference type="InterPro" id="IPR023296">
    <property type="entry name" value="Glyco_hydro_beta-prop_sf"/>
</dbReference>
<feature type="signal peptide" evidence="1">
    <location>
        <begin position="1"/>
        <end position="48"/>
    </location>
</feature>
<dbReference type="Pfam" id="PF05270">
    <property type="entry name" value="AbfB"/>
    <property type="match status" value="1"/>
</dbReference>
<keyword evidence="3" id="KW-0378">Hydrolase</keyword>
<sequence>MRTLSSSEKGETPVSLTRRDFTRLAAMSALTAATSGATVLGAPSAALAANTAYVFAYFTETPNQSGANYGLHLAVSTDGLNWRPLNQNNPVVTPTAGTLGLRDPFVLRKQDGTFVVLATDLNGTDFGQNNQYLHVWDSVDLRSFTGYRRVRMHGLATHTWAPTAFWVASRNQYAIVYSANNGTDVFMVNYTSDFRTVSANEVYFSPGFGVLDGDVVVDGSTFYLYFKNLSNGLVYGARSSTGAANSYTTYTSGLRQGSQMEAPLLIKNNSGNEWRLWGDSFSPVNNDYYAWTTSNVGANSWTALNQRDFTPPLNAKHGSIVGITGAEYDGLVTRWGLPNWVRLKSYNLPDRYVRHADNIGRIDPYPFDPYQDQLWRMVAGLADSAGVSFESVNYPGRYLRHSNYAVRLDANDGTATFRADATFTRVAGLGNSAWSSFRSYNFPDRYLRHFNYLLRIDPLSSSSSTTDREDATFRVS</sequence>
<feature type="domain" description="Alpha-L-arabinofuranosidase B arabinose-binding" evidence="2">
    <location>
        <begin position="342"/>
        <end position="475"/>
    </location>
</feature>
<accession>A0A285HRA0</accession>
<dbReference type="PANTHER" id="PTHR43301">
    <property type="entry name" value="ARABINAN ENDO-1,5-ALPHA-L-ARABINOSIDASE"/>
    <property type="match status" value="1"/>
</dbReference>
<evidence type="ECO:0000313" key="3">
    <source>
        <dbReference type="EMBL" id="SNY38239.1"/>
    </source>
</evidence>
<dbReference type="CDD" id="cd08983">
    <property type="entry name" value="GH43_Bt3655-like"/>
    <property type="match status" value="1"/>
</dbReference>
<dbReference type="Proteomes" id="UP000219612">
    <property type="component" value="Unassembled WGS sequence"/>
</dbReference>
<dbReference type="PROSITE" id="PS51318">
    <property type="entry name" value="TAT"/>
    <property type="match status" value="1"/>
</dbReference>
<dbReference type="GO" id="GO:0046556">
    <property type="term" value="F:alpha-L-arabinofuranosidase activity"/>
    <property type="evidence" value="ECO:0007669"/>
    <property type="project" value="InterPro"/>
</dbReference>
<dbReference type="SUPFAM" id="SSF75005">
    <property type="entry name" value="Arabinanase/levansucrase/invertase"/>
    <property type="match status" value="1"/>
</dbReference>
<name>A0A285HRA0_9ACTN</name>
<evidence type="ECO:0000259" key="2">
    <source>
        <dbReference type="Pfam" id="PF05270"/>
    </source>
</evidence>
<dbReference type="InterPro" id="IPR050727">
    <property type="entry name" value="GH43_arabinanases"/>
</dbReference>
<dbReference type="AlphaFoldDB" id="A0A285HRA0"/>
<dbReference type="PANTHER" id="PTHR43301:SF3">
    <property type="entry name" value="ARABINAN ENDO-1,5-ALPHA-L-ARABINOSIDASE A-RELATED"/>
    <property type="match status" value="1"/>
</dbReference>
<dbReference type="InterPro" id="IPR036195">
    <property type="entry name" value="AbfB_ABD_sf"/>
</dbReference>
<dbReference type="SUPFAM" id="SSF110221">
    <property type="entry name" value="AbfB domain"/>
    <property type="match status" value="1"/>
</dbReference>
<keyword evidence="4" id="KW-1185">Reference proteome</keyword>